<feature type="transmembrane region" description="Helical" evidence="1">
    <location>
        <begin position="35"/>
        <end position="58"/>
    </location>
</feature>
<feature type="transmembrane region" description="Helical" evidence="1">
    <location>
        <begin position="73"/>
        <end position="98"/>
    </location>
</feature>
<protein>
    <submittedName>
        <fullName evidence="2">Uncharacterized protein</fullName>
    </submittedName>
</protein>
<dbReference type="AlphaFoldDB" id="A0AAV1U377"/>
<keyword evidence="1" id="KW-0812">Transmembrane</keyword>
<dbReference type="Proteomes" id="UP001162060">
    <property type="component" value="Unassembled WGS sequence"/>
</dbReference>
<keyword evidence="1" id="KW-1133">Transmembrane helix</keyword>
<accession>A0AAV1U377</accession>
<comment type="caution">
    <text evidence="2">The sequence shown here is derived from an EMBL/GenBank/DDBJ whole genome shotgun (WGS) entry which is preliminary data.</text>
</comment>
<organism evidence="2 3">
    <name type="scientific">Peronospora matthiolae</name>
    <dbReference type="NCBI Taxonomy" id="2874970"/>
    <lineage>
        <taxon>Eukaryota</taxon>
        <taxon>Sar</taxon>
        <taxon>Stramenopiles</taxon>
        <taxon>Oomycota</taxon>
        <taxon>Peronosporomycetes</taxon>
        <taxon>Peronosporales</taxon>
        <taxon>Peronosporaceae</taxon>
        <taxon>Peronospora</taxon>
    </lineage>
</organism>
<gene>
    <name evidence="2" type="ORF">PM001_LOCUS12839</name>
</gene>
<reference evidence="2" key="1">
    <citation type="submission" date="2024-01" db="EMBL/GenBank/DDBJ databases">
        <authorList>
            <person name="Webb A."/>
        </authorList>
    </citation>
    <scope>NUCLEOTIDE SEQUENCE</scope>
    <source>
        <strain evidence="2">Pm1</strain>
    </source>
</reference>
<evidence type="ECO:0000313" key="2">
    <source>
        <dbReference type="EMBL" id="CAK7927689.1"/>
    </source>
</evidence>
<name>A0AAV1U377_9STRA</name>
<dbReference type="EMBL" id="CAKLBY020000114">
    <property type="protein sequence ID" value="CAK7927689.1"/>
    <property type="molecule type" value="Genomic_DNA"/>
</dbReference>
<evidence type="ECO:0000256" key="1">
    <source>
        <dbReference type="SAM" id="Phobius"/>
    </source>
</evidence>
<proteinExistence type="predicted"/>
<sequence>MSRILPRVRRADEQRFLVLPRHHVCRDPLRLWQQYLLTIVFFPLLGFGSFSTVVLYWLNISLSVLIQTLLVQLLFYLLSSGEVLAVVNVLINVMYLLFAGFNPPAAVIPDCYRSIFDVTSQRCSLSILVSLVFGSYPEDTVYYEVTKGCTTVRSKLAC</sequence>
<evidence type="ECO:0000313" key="3">
    <source>
        <dbReference type="Proteomes" id="UP001162060"/>
    </source>
</evidence>
<keyword evidence="1" id="KW-0472">Membrane</keyword>